<dbReference type="GeneID" id="185322"/>
<proteinExistence type="evidence at protein level"/>
<keyword evidence="5" id="KW-1267">Proteomics identification</keyword>
<name>Q20051_CAEEL</name>
<dbReference type="GO" id="GO:0010038">
    <property type="term" value="P:response to metal ion"/>
    <property type="evidence" value="ECO:0007669"/>
    <property type="project" value="InterPro"/>
</dbReference>
<dbReference type="Pfam" id="PF03091">
    <property type="entry name" value="CutA1"/>
    <property type="match status" value="1"/>
</dbReference>
<dbReference type="RefSeq" id="NP_497934.2">
    <property type="nucleotide sequence ID" value="NM_065533.6"/>
</dbReference>
<dbReference type="Gene3D" id="3.30.70.120">
    <property type="match status" value="1"/>
</dbReference>
<evidence type="ECO:0007829" key="5">
    <source>
        <dbReference type="PeptideAtlas" id="Q20051"/>
    </source>
</evidence>
<dbReference type="InterPro" id="IPR011322">
    <property type="entry name" value="N-reg_PII-like_a/b"/>
</dbReference>
<dbReference type="UCSC" id="F35G12.7">
    <property type="organism name" value="c. elegans"/>
</dbReference>
<dbReference type="PhylomeDB" id="Q20051"/>
<evidence type="ECO:0000313" key="3">
    <source>
        <dbReference type="Proteomes" id="UP000001940"/>
    </source>
</evidence>
<dbReference type="HOGENOM" id="CLU_098807_3_1_1"/>
<dbReference type="CTD" id="185322"/>
<gene>
    <name evidence="2" type="ORF">CELE_F35G12.7</name>
    <name evidence="2 4" type="ORF">F35G12.7</name>
</gene>
<dbReference type="PeptideAtlas" id="Q20051"/>
<evidence type="ECO:0000256" key="1">
    <source>
        <dbReference type="ARBA" id="ARBA00010169"/>
    </source>
</evidence>
<dbReference type="AlphaFoldDB" id="Q20051"/>
<dbReference type="InParanoid" id="Q20051"/>
<dbReference type="KEGG" id="cel:CELE_F35G12.7"/>
<dbReference type="AGR" id="WB:WBGene00009443"/>
<keyword evidence="3" id="KW-1185">Reference proteome</keyword>
<dbReference type="FunFam" id="3.30.70.120:FF:000022">
    <property type="match status" value="1"/>
</dbReference>
<dbReference type="PaxDb" id="6239-F35G12.7"/>
<organism evidence="2 3">
    <name type="scientific">Caenorhabditis elegans</name>
    <dbReference type="NCBI Taxonomy" id="6239"/>
    <lineage>
        <taxon>Eukaryota</taxon>
        <taxon>Metazoa</taxon>
        <taxon>Ecdysozoa</taxon>
        <taxon>Nematoda</taxon>
        <taxon>Chromadorea</taxon>
        <taxon>Rhabditida</taxon>
        <taxon>Rhabditina</taxon>
        <taxon>Rhabditomorpha</taxon>
        <taxon>Rhabditoidea</taxon>
        <taxon>Rhabditidae</taxon>
        <taxon>Peloderinae</taxon>
        <taxon>Caenorhabditis</taxon>
    </lineage>
</organism>
<dbReference type="Bgee" id="WBGene00009443">
    <property type="expression patterns" value="Expressed in embryo and 4 other cell types or tissues"/>
</dbReference>
<dbReference type="WormBase" id="F35G12.7">
    <property type="protein sequence ID" value="CE32184"/>
    <property type="gene ID" value="WBGene00009443"/>
</dbReference>
<dbReference type="PANTHER" id="PTHR23419:SF8">
    <property type="entry name" value="FI09726P"/>
    <property type="match status" value="1"/>
</dbReference>
<comment type="similarity">
    <text evidence="1">Belongs to the CutA family.</text>
</comment>
<dbReference type="Proteomes" id="UP000001940">
    <property type="component" value="Chromosome III"/>
</dbReference>
<protein>
    <submittedName>
        <fullName evidence="2">Divalent-cation tolerance protein CutA</fullName>
    </submittedName>
</protein>
<dbReference type="FunCoup" id="Q20051">
    <property type="interactions" value="954"/>
</dbReference>
<dbReference type="OrthoDB" id="2017693at2759"/>
<evidence type="ECO:0000313" key="4">
    <source>
        <dbReference type="WormBase" id="F35G12.7"/>
    </source>
</evidence>
<sequence length="115" mass="12520">MTTPAVKMVVAYVTAPSKEVAMTVARTTVTEALAACANVIPEVTSVYKWQGKIEEDQEHVVILKTVESKVEELSARVRSLHPAETPCFFTLAIDKITPDFGGWIVDSTNSSTAKH</sequence>
<evidence type="ECO:0000313" key="2">
    <source>
        <dbReference type="EMBL" id="CAA86327.3"/>
    </source>
</evidence>
<dbReference type="InterPro" id="IPR015867">
    <property type="entry name" value="N-reg_PII/ATP_PRibTrfase_C"/>
</dbReference>
<dbReference type="GO" id="GO:0005507">
    <property type="term" value="F:copper ion binding"/>
    <property type="evidence" value="ECO:0000318"/>
    <property type="project" value="GO_Central"/>
</dbReference>
<dbReference type="STRING" id="6239.F35G12.7.1"/>
<dbReference type="PIR" id="T21801">
    <property type="entry name" value="T21801"/>
</dbReference>
<dbReference type="SMR" id="Q20051"/>
<dbReference type="OMA" id="VMENHTY"/>
<reference evidence="2 3" key="1">
    <citation type="journal article" date="1998" name="Science">
        <title>Genome sequence of the nematode C. elegans: a platform for investigating biology.</title>
        <authorList>
            <consortium name="The C. elegans sequencing consortium"/>
            <person name="Sulson J.E."/>
            <person name="Waterston R."/>
        </authorList>
    </citation>
    <scope>NUCLEOTIDE SEQUENCE [LARGE SCALE GENOMIC DNA]</scope>
    <source>
        <strain evidence="2 3">Bristol N2</strain>
    </source>
</reference>
<dbReference type="eggNOG" id="KOG3338">
    <property type="taxonomic scope" value="Eukaryota"/>
</dbReference>
<dbReference type="SUPFAM" id="SSF54913">
    <property type="entry name" value="GlnB-like"/>
    <property type="match status" value="1"/>
</dbReference>
<dbReference type="InterPro" id="IPR004323">
    <property type="entry name" value="Ion_tolerance_CutA"/>
</dbReference>
<dbReference type="PANTHER" id="PTHR23419">
    <property type="entry name" value="DIVALENT CATION TOLERANCE CUTA-RELATED"/>
    <property type="match status" value="1"/>
</dbReference>
<accession>Q20051</accession>
<dbReference type="EMBL" id="BX284603">
    <property type="protein sequence ID" value="CAA86327.3"/>
    <property type="molecule type" value="Genomic_DNA"/>
</dbReference>